<dbReference type="SMART" id="SM00382">
    <property type="entry name" value="AAA"/>
    <property type="match status" value="1"/>
</dbReference>
<organism evidence="9 10">
    <name type="scientific">Caballeronia arationis</name>
    <dbReference type="NCBI Taxonomy" id="1777142"/>
    <lineage>
        <taxon>Bacteria</taxon>
        <taxon>Pseudomonadati</taxon>
        <taxon>Pseudomonadota</taxon>
        <taxon>Betaproteobacteria</taxon>
        <taxon>Burkholderiales</taxon>
        <taxon>Burkholderiaceae</taxon>
        <taxon>Caballeronia</taxon>
    </lineage>
</organism>
<keyword evidence="5" id="KW-0547">Nucleotide-binding</keyword>
<keyword evidence="10" id="KW-1185">Reference proteome</keyword>
<dbReference type="RefSeq" id="WP_097189529.1">
    <property type="nucleotide sequence ID" value="NZ_OCSU01000001.1"/>
</dbReference>
<evidence type="ECO:0000256" key="4">
    <source>
        <dbReference type="ARBA" id="ARBA00022519"/>
    </source>
</evidence>
<reference evidence="9 10" key="1">
    <citation type="submission" date="2017-09" db="EMBL/GenBank/DDBJ databases">
        <authorList>
            <person name="Varghese N."/>
            <person name="Submissions S."/>
        </authorList>
    </citation>
    <scope>NUCLEOTIDE SEQUENCE [LARGE SCALE GENOMIC DNA]</scope>
    <source>
        <strain evidence="9 10">OK806</strain>
    </source>
</reference>
<dbReference type="Proteomes" id="UP000219522">
    <property type="component" value="Unassembled WGS sequence"/>
</dbReference>
<evidence type="ECO:0000256" key="6">
    <source>
        <dbReference type="ARBA" id="ARBA00022840"/>
    </source>
</evidence>
<accession>A0A7Z7N0P6</accession>
<dbReference type="PROSITE" id="PS50893">
    <property type="entry name" value="ABC_TRANSPORTER_2"/>
    <property type="match status" value="1"/>
</dbReference>
<evidence type="ECO:0000256" key="5">
    <source>
        <dbReference type="ARBA" id="ARBA00022741"/>
    </source>
</evidence>
<sequence>MLTLESIQVSYGAIQALRGVSLAVKEGEVVTIIGANGAGKSTLLKSIVGLEPLVAGRILIDGQDASRVPAHRRLAMGVALSPEGRQVFSDQSVRDNLILGAYASRHDHDALEGRMERFFTMFPRLRERQTQLAGTLSGGEQQMLAIARALMSSPRLLLLDEPSLGLAPLVIQDIFRTIRELRDLGLTILLVEQMANQALAVADRAYVLETGSITLEGTGRELLKAPRVRAAYLGAH</sequence>
<keyword evidence="4" id="KW-0997">Cell inner membrane</keyword>
<feature type="domain" description="ABC transporter" evidence="8">
    <location>
        <begin position="2"/>
        <end position="235"/>
    </location>
</feature>
<dbReference type="PANTHER" id="PTHR43820:SF3">
    <property type="entry name" value="BRANCHED-CHAIN AMINO ACID TRANSPORT SYSTEM,ATP-BINDING PROTEIN"/>
    <property type="match status" value="1"/>
</dbReference>
<dbReference type="InterPro" id="IPR017871">
    <property type="entry name" value="ABC_transporter-like_CS"/>
</dbReference>
<proteinExistence type="inferred from homology"/>
<keyword evidence="6 9" id="KW-0067">ATP-binding</keyword>
<name>A0A7Z7N0P6_9BURK</name>
<evidence type="ECO:0000256" key="2">
    <source>
        <dbReference type="ARBA" id="ARBA00022448"/>
    </source>
</evidence>
<dbReference type="AlphaFoldDB" id="A0A7Z7N0P6"/>
<dbReference type="InterPro" id="IPR003593">
    <property type="entry name" value="AAA+_ATPase"/>
</dbReference>
<evidence type="ECO:0000256" key="7">
    <source>
        <dbReference type="ARBA" id="ARBA00022970"/>
    </source>
</evidence>
<dbReference type="EMBL" id="OCSU01000001">
    <property type="protein sequence ID" value="SOE46007.1"/>
    <property type="molecule type" value="Genomic_DNA"/>
</dbReference>
<dbReference type="GO" id="GO:0016887">
    <property type="term" value="F:ATP hydrolysis activity"/>
    <property type="evidence" value="ECO:0007669"/>
    <property type="project" value="InterPro"/>
</dbReference>
<dbReference type="Pfam" id="PF00005">
    <property type="entry name" value="ABC_tran"/>
    <property type="match status" value="1"/>
</dbReference>
<evidence type="ECO:0000313" key="9">
    <source>
        <dbReference type="EMBL" id="SOE46007.1"/>
    </source>
</evidence>
<dbReference type="GO" id="GO:0015807">
    <property type="term" value="P:L-amino acid transport"/>
    <property type="evidence" value="ECO:0007669"/>
    <property type="project" value="TreeGrafter"/>
</dbReference>
<keyword evidence="7" id="KW-0029">Amino-acid transport</keyword>
<protein>
    <submittedName>
        <fullName evidence="9">Amino acid/amide ABC transporter ATP-binding protein 2, HAAT family</fullName>
    </submittedName>
</protein>
<dbReference type="GO" id="GO:0015658">
    <property type="term" value="F:branched-chain amino acid transmembrane transporter activity"/>
    <property type="evidence" value="ECO:0007669"/>
    <property type="project" value="TreeGrafter"/>
</dbReference>
<dbReference type="GO" id="GO:0005524">
    <property type="term" value="F:ATP binding"/>
    <property type="evidence" value="ECO:0007669"/>
    <property type="project" value="UniProtKB-KW"/>
</dbReference>
<evidence type="ECO:0000256" key="3">
    <source>
        <dbReference type="ARBA" id="ARBA00022475"/>
    </source>
</evidence>
<dbReference type="InterPro" id="IPR052156">
    <property type="entry name" value="BCAA_Transport_ATP-bd_LivF"/>
</dbReference>
<dbReference type="PROSITE" id="PS00211">
    <property type="entry name" value="ABC_TRANSPORTER_1"/>
    <property type="match status" value="1"/>
</dbReference>
<keyword evidence="2" id="KW-0813">Transport</keyword>
<dbReference type="Gene3D" id="3.40.50.300">
    <property type="entry name" value="P-loop containing nucleotide triphosphate hydrolases"/>
    <property type="match status" value="1"/>
</dbReference>
<evidence type="ECO:0000313" key="10">
    <source>
        <dbReference type="Proteomes" id="UP000219522"/>
    </source>
</evidence>
<dbReference type="SUPFAM" id="SSF52540">
    <property type="entry name" value="P-loop containing nucleoside triphosphate hydrolases"/>
    <property type="match status" value="1"/>
</dbReference>
<dbReference type="PANTHER" id="PTHR43820">
    <property type="entry name" value="HIGH-AFFINITY BRANCHED-CHAIN AMINO ACID TRANSPORT ATP-BINDING PROTEIN LIVF"/>
    <property type="match status" value="1"/>
</dbReference>
<evidence type="ECO:0000259" key="8">
    <source>
        <dbReference type="PROSITE" id="PS50893"/>
    </source>
</evidence>
<comment type="similarity">
    <text evidence="1">Belongs to the ABC transporter superfamily.</text>
</comment>
<gene>
    <name evidence="9" type="ORF">SAMN05446927_0096</name>
</gene>
<dbReference type="CDD" id="cd03224">
    <property type="entry name" value="ABC_TM1139_LivF_branched"/>
    <property type="match status" value="1"/>
</dbReference>
<evidence type="ECO:0000256" key="1">
    <source>
        <dbReference type="ARBA" id="ARBA00005417"/>
    </source>
</evidence>
<keyword evidence="3" id="KW-1003">Cell membrane</keyword>
<comment type="caution">
    <text evidence="9">The sequence shown here is derived from an EMBL/GenBank/DDBJ whole genome shotgun (WGS) entry which is preliminary data.</text>
</comment>
<keyword evidence="4" id="KW-0472">Membrane</keyword>
<dbReference type="InterPro" id="IPR003439">
    <property type="entry name" value="ABC_transporter-like_ATP-bd"/>
</dbReference>
<dbReference type="InterPro" id="IPR027417">
    <property type="entry name" value="P-loop_NTPase"/>
</dbReference>